<sequence>MGKTKNFKGRSSNVERYLNSCGREIDISGLIAPNLAAGARLAAKNESSSLDEKTARTYELRLIALETFAAQNGDDAVLFGPNKRPFLAATLQTFMQVMGENKRKKIGTLRCRGLKPPVIRGHAAAFNYWFGAFGHTEQYSETVITADDGSRRVIPKGNPMSSPAVQQTIKQLCKRALRPTTKDLHRGRVPYEPKKALPFSLVQLL</sequence>
<dbReference type="EMBL" id="CALNXK010000176">
    <property type="protein sequence ID" value="CAH3172866.1"/>
    <property type="molecule type" value="Genomic_DNA"/>
</dbReference>
<organism evidence="1 2">
    <name type="scientific">Porites lobata</name>
    <dbReference type="NCBI Taxonomy" id="104759"/>
    <lineage>
        <taxon>Eukaryota</taxon>
        <taxon>Metazoa</taxon>
        <taxon>Cnidaria</taxon>
        <taxon>Anthozoa</taxon>
        <taxon>Hexacorallia</taxon>
        <taxon>Scleractinia</taxon>
        <taxon>Fungiina</taxon>
        <taxon>Poritidae</taxon>
        <taxon>Porites</taxon>
    </lineage>
</organism>
<gene>
    <name evidence="1" type="ORF">PLOB_00013299</name>
</gene>
<comment type="caution">
    <text evidence="1">The sequence shown here is derived from an EMBL/GenBank/DDBJ whole genome shotgun (WGS) entry which is preliminary data.</text>
</comment>
<evidence type="ECO:0000313" key="2">
    <source>
        <dbReference type="Proteomes" id="UP001159405"/>
    </source>
</evidence>
<accession>A0ABN8R1W7</accession>
<protein>
    <submittedName>
        <fullName evidence="1">Uncharacterized protein</fullName>
    </submittedName>
</protein>
<name>A0ABN8R1W7_9CNID</name>
<reference evidence="1 2" key="1">
    <citation type="submission" date="2022-05" db="EMBL/GenBank/DDBJ databases">
        <authorList>
            <consortium name="Genoscope - CEA"/>
            <person name="William W."/>
        </authorList>
    </citation>
    <scope>NUCLEOTIDE SEQUENCE [LARGE SCALE GENOMIC DNA]</scope>
</reference>
<feature type="non-terminal residue" evidence="1">
    <location>
        <position position="205"/>
    </location>
</feature>
<keyword evidence="2" id="KW-1185">Reference proteome</keyword>
<dbReference type="Proteomes" id="UP001159405">
    <property type="component" value="Unassembled WGS sequence"/>
</dbReference>
<proteinExistence type="predicted"/>
<evidence type="ECO:0000313" key="1">
    <source>
        <dbReference type="EMBL" id="CAH3172866.1"/>
    </source>
</evidence>